<proteinExistence type="predicted"/>
<accession>A0A3P1SWJ0</accession>
<evidence type="ECO:0000313" key="3">
    <source>
        <dbReference type="Proteomes" id="UP000267535"/>
    </source>
</evidence>
<dbReference type="RefSeq" id="WP_124925064.1">
    <property type="nucleotide sequence ID" value="NZ_BMOH01000003.1"/>
</dbReference>
<evidence type="ECO:0008006" key="4">
    <source>
        <dbReference type="Google" id="ProtNLM"/>
    </source>
</evidence>
<evidence type="ECO:0000313" key="2">
    <source>
        <dbReference type="EMBL" id="RRD00483.1"/>
    </source>
</evidence>
<organism evidence="2 3">
    <name type="scientific">Amphritea balenae</name>
    <dbReference type="NCBI Taxonomy" id="452629"/>
    <lineage>
        <taxon>Bacteria</taxon>
        <taxon>Pseudomonadati</taxon>
        <taxon>Pseudomonadota</taxon>
        <taxon>Gammaproteobacteria</taxon>
        <taxon>Oceanospirillales</taxon>
        <taxon>Oceanospirillaceae</taxon>
        <taxon>Amphritea</taxon>
    </lineage>
</organism>
<dbReference type="EMBL" id="RQXV01000002">
    <property type="protein sequence ID" value="RRD00483.1"/>
    <property type="molecule type" value="Genomic_DNA"/>
</dbReference>
<dbReference type="AlphaFoldDB" id="A0A3P1SWJ0"/>
<feature type="chain" id="PRO_5018322007" description="Porin" evidence="1">
    <location>
        <begin position="31"/>
        <end position="400"/>
    </location>
</feature>
<dbReference type="Proteomes" id="UP000267535">
    <property type="component" value="Unassembled WGS sequence"/>
</dbReference>
<name>A0A3P1SWJ0_9GAMM</name>
<dbReference type="OrthoDB" id="106501at2"/>
<feature type="signal peptide" evidence="1">
    <location>
        <begin position="1"/>
        <end position="30"/>
    </location>
</feature>
<gene>
    <name evidence="2" type="ORF">EHS89_05155</name>
</gene>
<keyword evidence="3" id="KW-1185">Reference proteome</keyword>
<protein>
    <recommendedName>
        <fullName evidence="4">Porin</fullName>
    </recommendedName>
</protein>
<reference evidence="2 3" key="1">
    <citation type="submission" date="2018-11" db="EMBL/GenBank/DDBJ databases">
        <title>The draft genome sequence of Amphritea balenae JAMM 1525T.</title>
        <authorList>
            <person name="Fang Z."/>
            <person name="Zhang Y."/>
            <person name="Han X."/>
        </authorList>
    </citation>
    <scope>NUCLEOTIDE SEQUENCE [LARGE SCALE GENOMIC DNA]</scope>
    <source>
        <strain evidence="2 3">JAMM 1525</strain>
    </source>
</reference>
<evidence type="ECO:0000256" key="1">
    <source>
        <dbReference type="SAM" id="SignalP"/>
    </source>
</evidence>
<keyword evidence="1" id="KW-0732">Signal</keyword>
<comment type="caution">
    <text evidence="2">The sequence shown here is derived from an EMBL/GenBank/DDBJ whole genome shotgun (WGS) entry which is preliminary data.</text>
</comment>
<dbReference type="SUPFAM" id="SSF56935">
    <property type="entry name" value="Porins"/>
    <property type="match status" value="1"/>
</dbReference>
<sequence length="400" mass="45445">MLLRCNSNDTGFILKTCAMASVLLSSQVSAIELNDSTEIHGFFSQSYINSKNNNYFGESQNGSFDFREAGINIFHEATPTLNFAAQLTSRKAGKTNDGRPRLDYALLDYSFYDKAGLRSGIRLGRTKTPYGFYNLIRDIPNARSGVSVPSSIYFEQLRNSLIATDGGNFYSNLNRDWGSLSFELYSGQTGTDTEMEYYVLQQDLPGKFDDATMRGARILYENLGGSLRLGLTYAHPEFDYIPGTLDPFGAGHVASDMWLYSFQYNQEKWSLTAEYLTADNEVTDFGVLPDRFSNTEAFYIQTDFRISQDVTTYLRYEEQTLDTKDPDGTKFYQPLFGAAHIAFGKNRVVGARWDISENWMLRGEIHNTHGTLWLPKSDNPSLADRKEHWQMLVLQLVYNF</sequence>